<feature type="domain" description="NERD" evidence="1">
    <location>
        <begin position="16"/>
        <end position="111"/>
    </location>
</feature>
<dbReference type="InterPro" id="IPR027417">
    <property type="entry name" value="P-loop_NTPase"/>
</dbReference>
<feature type="domain" description="UvrD-like helicase C-terminal" evidence="2">
    <location>
        <begin position="515"/>
        <end position="553"/>
    </location>
</feature>
<organism evidence="3 4">
    <name type="scientific">Spirosoma agri</name>
    <dbReference type="NCBI Taxonomy" id="1987381"/>
    <lineage>
        <taxon>Bacteria</taxon>
        <taxon>Pseudomonadati</taxon>
        <taxon>Bacteroidota</taxon>
        <taxon>Cytophagia</taxon>
        <taxon>Cytophagales</taxon>
        <taxon>Cytophagaceae</taxon>
        <taxon>Spirosoma</taxon>
    </lineage>
</organism>
<sequence>MAHMLPPYVDKSCKSTAEKNIFHLLSSSAFSANWTVLHSLNLARHSKRLYGEIDFLLLIPGSGIYVMEVKGGDVRCTDGVWYFTDRFGNVNSSKSPFVQARDAMFSLLSAIEKEFGRGYHLTRKLMGFFCCFPDISFSEHSVEYEQWQILDRDTLRTNPEAFFERLKKQTLLKHRNQRWFSESESILSLKDIDELCHFLRGDFERIRTSKERLEAFHKQVKSYTTEQFRILDHIHSNNRCLIQGSAGTGKTMVAMESAVRAAATGERVFLTCFNHMIGTWMAELMAPWKENISVVNLHAYLFEASRGFDYNQQQTNNQDFYTEFLPNLLTRMFAKGILPQFDRLIIDEGQDLIRPAYLQLFDAMLKGGLEGGRWEIYGDFEQQAIFAELSRREMIDLLNSYVSLANFNLRINCRNTKQIGMETALLSGFERPPFLLEHLEGAPVNYLWPGTGKEVDILTSCLDQLVNEQVPREEIIIISPRRLARSVAADVTRHNIREIRTAGELSINQDFFAFATIQSFKGMEAGYIVLTDIDDISSDQMRKLLYIGMSRARFVLMILLAETVKEKYKAILRNQLPVK</sequence>
<reference evidence="3 4" key="1">
    <citation type="submission" date="2020-02" db="EMBL/GenBank/DDBJ databases">
        <title>Draft genome sequence of two Spirosoma agri KCTC 52727 and Spirosoma terrae KCTC 52035.</title>
        <authorList>
            <person name="Rojas J."/>
            <person name="Ambika Manirajan B."/>
            <person name="Ratering S."/>
            <person name="Suarez C."/>
            <person name="Schnell S."/>
        </authorList>
    </citation>
    <scope>NUCLEOTIDE SEQUENCE [LARGE SCALE GENOMIC DNA]</scope>
    <source>
        <strain evidence="3 4">KCTC 52727</strain>
    </source>
</reference>
<dbReference type="SUPFAM" id="SSF52540">
    <property type="entry name" value="P-loop containing nucleoside triphosphate hydrolases"/>
    <property type="match status" value="1"/>
</dbReference>
<dbReference type="Gene3D" id="3.40.50.300">
    <property type="entry name" value="P-loop containing nucleotide triphosphate hydrolases"/>
    <property type="match status" value="2"/>
</dbReference>
<name>A0A6M0ITI1_9BACT</name>
<dbReference type="GO" id="GO:0005524">
    <property type="term" value="F:ATP binding"/>
    <property type="evidence" value="ECO:0007669"/>
    <property type="project" value="UniProtKB-KW"/>
</dbReference>
<dbReference type="Pfam" id="PF13538">
    <property type="entry name" value="UvrD_C_2"/>
    <property type="match status" value="1"/>
</dbReference>
<dbReference type="AlphaFoldDB" id="A0A6M0ITI1"/>
<dbReference type="InterPro" id="IPR027785">
    <property type="entry name" value="UvrD-like_helicase_C"/>
</dbReference>
<comment type="caution">
    <text evidence="3">The sequence shown here is derived from an EMBL/GenBank/DDBJ whole genome shotgun (WGS) entry which is preliminary data.</text>
</comment>
<evidence type="ECO:0000259" key="2">
    <source>
        <dbReference type="Pfam" id="PF13538"/>
    </source>
</evidence>
<dbReference type="RefSeq" id="WP_164043888.1">
    <property type="nucleotide sequence ID" value="NZ_JAAGNZ010000006.1"/>
</dbReference>
<evidence type="ECO:0000259" key="1">
    <source>
        <dbReference type="Pfam" id="PF08378"/>
    </source>
</evidence>
<keyword evidence="4" id="KW-1185">Reference proteome</keyword>
<proteinExistence type="predicted"/>
<dbReference type="Proteomes" id="UP000477386">
    <property type="component" value="Unassembled WGS sequence"/>
</dbReference>
<accession>A0A6M0ITI1</accession>
<evidence type="ECO:0000313" key="3">
    <source>
        <dbReference type="EMBL" id="NEU70573.1"/>
    </source>
</evidence>
<dbReference type="InterPro" id="IPR011528">
    <property type="entry name" value="NERD"/>
</dbReference>
<gene>
    <name evidence="3" type="ORF">GK091_27150</name>
</gene>
<evidence type="ECO:0000313" key="4">
    <source>
        <dbReference type="Proteomes" id="UP000477386"/>
    </source>
</evidence>
<dbReference type="EMBL" id="JAAGNZ010000006">
    <property type="protein sequence ID" value="NEU70573.1"/>
    <property type="molecule type" value="Genomic_DNA"/>
</dbReference>
<keyword evidence="3" id="KW-0547">Nucleotide-binding</keyword>
<dbReference type="Pfam" id="PF08378">
    <property type="entry name" value="NERD"/>
    <property type="match status" value="1"/>
</dbReference>
<protein>
    <submittedName>
        <fullName evidence="3">ATP-binding domain-containing protein</fullName>
    </submittedName>
</protein>
<keyword evidence="3" id="KW-0067">ATP-binding</keyword>